<evidence type="ECO:0000256" key="1">
    <source>
        <dbReference type="SAM" id="MobiDB-lite"/>
    </source>
</evidence>
<evidence type="ECO:0000313" key="2">
    <source>
        <dbReference type="EMBL" id="KAL0906424.1"/>
    </source>
</evidence>
<dbReference type="EMBL" id="JANQDX010000018">
    <property type="protein sequence ID" value="KAL0906424.1"/>
    <property type="molecule type" value="Genomic_DNA"/>
</dbReference>
<comment type="caution">
    <text evidence="2">The sequence shown here is derived from an EMBL/GenBank/DDBJ whole genome shotgun (WGS) entry which is preliminary data.</text>
</comment>
<reference evidence="2 3" key="1">
    <citation type="journal article" date="2024" name="Plant Biotechnol. J.">
        <title>Dendrobium thyrsiflorum genome and its molecular insights into genes involved in important horticultural traits.</title>
        <authorList>
            <person name="Chen B."/>
            <person name="Wang J.Y."/>
            <person name="Zheng P.J."/>
            <person name="Li K.L."/>
            <person name="Liang Y.M."/>
            <person name="Chen X.F."/>
            <person name="Zhang C."/>
            <person name="Zhao X."/>
            <person name="He X."/>
            <person name="Zhang G.Q."/>
            <person name="Liu Z.J."/>
            <person name="Xu Q."/>
        </authorList>
    </citation>
    <scope>NUCLEOTIDE SEQUENCE [LARGE SCALE GENOMIC DNA]</scope>
    <source>
        <strain evidence="2">GZMU011</strain>
    </source>
</reference>
<name>A0ABD0U340_DENTH</name>
<dbReference type="AlphaFoldDB" id="A0ABD0U340"/>
<protein>
    <submittedName>
        <fullName evidence="2">Uncharacterized protein</fullName>
    </submittedName>
</protein>
<organism evidence="2 3">
    <name type="scientific">Dendrobium thyrsiflorum</name>
    <name type="common">Pinecone-like raceme dendrobium</name>
    <name type="synonym">Orchid</name>
    <dbReference type="NCBI Taxonomy" id="117978"/>
    <lineage>
        <taxon>Eukaryota</taxon>
        <taxon>Viridiplantae</taxon>
        <taxon>Streptophyta</taxon>
        <taxon>Embryophyta</taxon>
        <taxon>Tracheophyta</taxon>
        <taxon>Spermatophyta</taxon>
        <taxon>Magnoliopsida</taxon>
        <taxon>Liliopsida</taxon>
        <taxon>Asparagales</taxon>
        <taxon>Orchidaceae</taxon>
        <taxon>Epidendroideae</taxon>
        <taxon>Malaxideae</taxon>
        <taxon>Dendrobiinae</taxon>
        <taxon>Dendrobium</taxon>
    </lineage>
</organism>
<sequence>MDTVNSAWGAHFLHSSSLKPEWAYEVGLNKPRCGRVAGSPVYSTSHKKGRCSGTPVSAARRQELSSPSSSSLINSSFFDSPVTVRHCPFDVIPFSSDRKPQYFDPKQRSELARGSSTLLAVRLGFPDDFPFLSDRKLRHFDRRQDGSSLAVKP</sequence>
<proteinExistence type="predicted"/>
<keyword evidence="3" id="KW-1185">Reference proteome</keyword>
<feature type="region of interest" description="Disordered" evidence="1">
    <location>
        <begin position="40"/>
        <end position="72"/>
    </location>
</feature>
<dbReference type="Proteomes" id="UP001552299">
    <property type="component" value="Unassembled WGS sequence"/>
</dbReference>
<accession>A0ABD0U340</accession>
<evidence type="ECO:0000313" key="3">
    <source>
        <dbReference type="Proteomes" id="UP001552299"/>
    </source>
</evidence>
<gene>
    <name evidence="2" type="ORF">M5K25_024919</name>
</gene>